<dbReference type="Proteomes" id="UP000683360">
    <property type="component" value="Unassembled WGS sequence"/>
</dbReference>
<name>A0A8S3PV37_MYTED</name>
<dbReference type="PRINTS" id="PR00081">
    <property type="entry name" value="GDHRDH"/>
</dbReference>
<dbReference type="OrthoDB" id="6140795at2759"/>
<evidence type="ECO:0000313" key="5">
    <source>
        <dbReference type="Proteomes" id="UP000683360"/>
    </source>
</evidence>
<dbReference type="Gene3D" id="3.40.50.720">
    <property type="entry name" value="NAD(P)-binding Rossmann-like Domain"/>
    <property type="match status" value="1"/>
</dbReference>
<dbReference type="InterPro" id="IPR002347">
    <property type="entry name" value="SDR_fam"/>
</dbReference>
<dbReference type="PANTHER" id="PTHR43086:SF3">
    <property type="entry name" value="NADP-DEPENDENT 3-HYDROXY ACID DEHYDROGENASE YDFG"/>
    <property type="match status" value="1"/>
</dbReference>
<dbReference type="GO" id="GO:0016491">
    <property type="term" value="F:oxidoreductase activity"/>
    <property type="evidence" value="ECO:0007669"/>
    <property type="project" value="UniProtKB-KW"/>
</dbReference>
<evidence type="ECO:0000256" key="2">
    <source>
        <dbReference type="ARBA" id="ARBA00038261"/>
    </source>
</evidence>
<organism evidence="4 5">
    <name type="scientific">Mytilus edulis</name>
    <name type="common">Blue mussel</name>
    <dbReference type="NCBI Taxonomy" id="6550"/>
    <lineage>
        <taxon>Eukaryota</taxon>
        <taxon>Metazoa</taxon>
        <taxon>Spiralia</taxon>
        <taxon>Lophotrochozoa</taxon>
        <taxon>Mollusca</taxon>
        <taxon>Bivalvia</taxon>
        <taxon>Autobranchia</taxon>
        <taxon>Pteriomorphia</taxon>
        <taxon>Mytilida</taxon>
        <taxon>Mytiloidea</taxon>
        <taxon>Mytilidae</taxon>
        <taxon>Mytilinae</taxon>
        <taxon>Mytilus</taxon>
    </lineage>
</organism>
<dbReference type="EMBL" id="CAJPWZ010000173">
    <property type="protein sequence ID" value="CAG2187552.1"/>
    <property type="molecule type" value="Genomic_DNA"/>
</dbReference>
<dbReference type="PANTHER" id="PTHR43086">
    <property type="entry name" value="VERY-LONG-CHAIN 3-OXOOACYL-COA REDUCTASE"/>
    <property type="match status" value="1"/>
</dbReference>
<dbReference type="GO" id="GO:0030497">
    <property type="term" value="P:fatty acid elongation"/>
    <property type="evidence" value="ECO:0007669"/>
    <property type="project" value="TreeGrafter"/>
</dbReference>
<dbReference type="Pfam" id="PF00106">
    <property type="entry name" value="adh_short"/>
    <property type="match status" value="1"/>
</dbReference>
<dbReference type="AlphaFoldDB" id="A0A8S3PV37"/>
<comment type="caution">
    <text evidence="4">The sequence shown here is derived from an EMBL/GenBank/DDBJ whole genome shotgun (WGS) entry which is preliminary data.</text>
</comment>
<gene>
    <name evidence="4" type="ORF">MEDL_3038</name>
</gene>
<dbReference type="Pfam" id="PF20700">
    <property type="entry name" value="Mutator"/>
    <property type="match status" value="1"/>
</dbReference>
<reference evidence="4" key="1">
    <citation type="submission" date="2021-03" db="EMBL/GenBank/DDBJ databases">
        <authorList>
            <person name="Bekaert M."/>
        </authorList>
    </citation>
    <scope>NUCLEOTIDE SEQUENCE</scope>
</reference>
<feature type="domain" description="Mutator-like transposase" evidence="3">
    <location>
        <begin position="1"/>
        <end position="119"/>
    </location>
</feature>
<protein>
    <recommendedName>
        <fullName evidence="3">Mutator-like transposase domain-containing protein</fullName>
    </recommendedName>
</protein>
<accession>A0A8S3PV37</accession>
<dbReference type="InterPro" id="IPR049012">
    <property type="entry name" value="Mutator_transp_dom"/>
</dbReference>
<keyword evidence="1" id="KW-0560">Oxidoreductase</keyword>
<comment type="similarity">
    <text evidence="2">Belongs to the short-chain dehydrogenases/reductases (SDR) family. 17-beta-HSD 3 subfamily.</text>
</comment>
<evidence type="ECO:0000313" key="4">
    <source>
        <dbReference type="EMBL" id="CAG2187552.1"/>
    </source>
</evidence>
<evidence type="ECO:0000256" key="1">
    <source>
        <dbReference type="ARBA" id="ARBA00023002"/>
    </source>
</evidence>
<proteinExistence type="inferred from homology"/>
<dbReference type="GO" id="GO:0005783">
    <property type="term" value="C:endoplasmic reticulum"/>
    <property type="evidence" value="ECO:0007669"/>
    <property type="project" value="TreeGrafter"/>
</dbReference>
<keyword evidence="5" id="KW-1185">Reference proteome</keyword>
<dbReference type="InterPro" id="IPR036291">
    <property type="entry name" value="NAD(P)-bd_dom_sf"/>
</dbReference>
<evidence type="ECO:0000259" key="3">
    <source>
        <dbReference type="Pfam" id="PF20700"/>
    </source>
</evidence>
<dbReference type="SUPFAM" id="SSF51735">
    <property type="entry name" value="NAD(P)-binding Rossmann-fold domains"/>
    <property type="match status" value="1"/>
</dbReference>
<sequence>MEQDMVVEMVQSIKSKGSNVGTIIADDDTTTIARLRKSVDPNIKKMSDKNHVKKNIANALYQLKAKHKKLTPKVIKYLINCLNYMLCQNQDNPKGVENGLEAVGRHPFGDHSFCDKSWCSHKENASKKYSSLPFGKPLKDIPLQTDLTDLMKVYKKQSQKLSKLGSTQGNESFNKSVASKAPKSHFYSGTSSLNVRVAASVAQKNDGQCYLIKVNNNIGLSPGVHTKRLAILRDLQARKRRAISITRKEKIRRIQLRNRRLFPLSNKCLFIMQGFPGLAVYSGTKFYVEGLSQALRQEVCGSGVRVTCIQPGDVKTELISHSTDKEAQEKYDGSSSCKILEPTDIANAVLYAVTQPEYVGVNEILVEPREAPA</sequence>